<dbReference type="Proteomes" id="UP000178315">
    <property type="component" value="Unassembled WGS sequence"/>
</dbReference>
<feature type="active site" description="Proton donor" evidence="7">
    <location>
        <position position="95"/>
    </location>
</feature>
<evidence type="ECO:0000313" key="8">
    <source>
        <dbReference type="EMBL" id="OGY73807.1"/>
    </source>
</evidence>
<dbReference type="GO" id="GO:0000906">
    <property type="term" value="F:6,7-dimethyl-8-ribityllumazine synthase activity"/>
    <property type="evidence" value="ECO:0007669"/>
    <property type="project" value="UniProtKB-UniRule"/>
</dbReference>
<evidence type="ECO:0000256" key="6">
    <source>
        <dbReference type="ARBA" id="ARBA00048785"/>
    </source>
</evidence>
<evidence type="ECO:0000256" key="5">
    <source>
        <dbReference type="ARBA" id="ARBA00022679"/>
    </source>
</evidence>
<feature type="binding site" evidence="7">
    <location>
        <begin position="87"/>
        <end position="89"/>
    </location>
    <ligand>
        <name>5-amino-6-(D-ribitylamino)uracil</name>
        <dbReference type="ChEBI" id="CHEBI:15934"/>
    </ligand>
</feature>
<proteinExistence type="inferred from homology"/>
<protein>
    <recommendedName>
        <fullName evidence="3 7">6,7-dimethyl-8-ribityllumazine synthase</fullName>
        <shortName evidence="7">DMRL synthase</shortName>
        <shortName evidence="7">LS</shortName>
        <shortName evidence="7">Lumazine synthase</shortName>
        <ecNumber evidence="3 7">2.5.1.78</ecNumber>
    </recommendedName>
</protein>
<dbReference type="InterPro" id="IPR034964">
    <property type="entry name" value="LS"/>
</dbReference>
<comment type="pathway">
    <text evidence="1 7">Cofactor biosynthesis; riboflavin biosynthesis; riboflavin from 2-hydroxy-3-oxobutyl phosphate and 5-amino-6-(D-ribitylamino)uracil: step 1/2.</text>
</comment>
<evidence type="ECO:0000256" key="3">
    <source>
        <dbReference type="ARBA" id="ARBA00012664"/>
    </source>
</evidence>
<evidence type="ECO:0000256" key="1">
    <source>
        <dbReference type="ARBA" id="ARBA00004917"/>
    </source>
</evidence>
<comment type="similarity">
    <text evidence="2 7">Belongs to the DMRL synthase family.</text>
</comment>
<dbReference type="AlphaFoldDB" id="A0A1G2ACQ8"/>
<comment type="function">
    <text evidence="7">Catalyzes the formation of 6,7-dimethyl-8-ribityllumazine by condensation of 5-amino-6-(D-ribitylamino)uracil with 3,4-dihydroxy-2-butanone 4-phosphate. This is the penultimate step in the biosynthesis of riboflavin.</text>
</comment>
<gene>
    <name evidence="7" type="primary">ribH</name>
    <name evidence="8" type="ORF">A3H61_02570</name>
</gene>
<evidence type="ECO:0000256" key="2">
    <source>
        <dbReference type="ARBA" id="ARBA00007424"/>
    </source>
</evidence>
<feature type="binding site" evidence="7">
    <location>
        <position position="120"/>
    </location>
    <ligand>
        <name>5-amino-6-(D-ribitylamino)uracil</name>
        <dbReference type="ChEBI" id="CHEBI:15934"/>
    </ligand>
</feature>
<name>A0A1G2ACQ8_9BACT</name>
<dbReference type="NCBIfam" id="TIGR00114">
    <property type="entry name" value="lumazine-synth"/>
    <property type="match status" value="1"/>
</dbReference>
<evidence type="ECO:0000256" key="7">
    <source>
        <dbReference type="HAMAP-Rule" id="MF_00178"/>
    </source>
</evidence>
<dbReference type="UniPathway" id="UPA00275">
    <property type="reaction ID" value="UER00404"/>
</dbReference>
<keyword evidence="5 7" id="KW-0808">Transferase</keyword>
<feature type="binding site" evidence="7">
    <location>
        <begin position="63"/>
        <end position="65"/>
    </location>
    <ligand>
        <name>5-amino-6-(D-ribitylamino)uracil</name>
        <dbReference type="ChEBI" id="CHEBI:15934"/>
    </ligand>
</feature>
<dbReference type="Gene3D" id="3.40.50.960">
    <property type="entry name" value="Lumazine/riboflavin synthase"/>
    <property type="match status" value="1"/>
</dbReference>
<dbReference type="GO" id="GO:0005829">
    <property type="term" value="C:cytosol"/>
    <property type="evidence" value="ECO:0007669"/>
    <property type="project" value="TreeGrafter"/>
</dbReference>
<evidence type="ECO:0000256" key="4">
    <source>
        <dbReference type="ARBA" id="ARBA00022619"/>
    </source>
</evidence>
<dbReference type="InterPro" id="IPR002180">
    <property type="entry name" value="LS/RS"/>
</dbReference>
<dbReference type="CDD" id="cd09209">
    <property type="entry name" value="Lumazine_synthase-I"/>
    <property type="match status" value="1"/>
</dbReference>
<dbReference type="GO" id="GO:0009349">
    <property type="term" value="C:riboflavin synthase complex"/>
    <property type="evidence" value="ECO:0007669"/>
    <property type="project" value="UniProtKB-UniRule"/>
</dbReference>
<dbReference type="EC" id="2.5.1.78" evidence="3 7"/>
<dbReference type="InterPro" id="IPR036467">
    <property type="entry name" value="LS/RS_sf"/>
</dbReference>
<dbReference type="PANTHER" id="PTHR21058:SF0">
    <property type="entry name" value="6,7-DIMETHYL-8-RIBITYLLUMAZINE SYNTHASE"/>
    <property type="match status" value="1"/>
</dbReference>
<reference evidence="8 9" key="1">
    <citation type="journal article" date="2016" name="Nat. Commun.">
        <title>Thousands of microbial genomes shed light on interconnected biogeochemical processes in an aquifer system.</title>
        <authorList>
            <person name="Anantharaman K."/>
            <person name="Brown C.T."/>
            <person name="Hug L.A."/>
            <person name="Sharon I."/>
            <person name="Castelle C.J."/>
            <person name="Probst A.J."/>
            <person name="Thomas B.C."/>
            <person name="Singh A."/>
            <person name="Wilkins M.J."/>
            <person name="Karaoz U."/>
            <person name="Brodie E.L."/>
            <person name="Williams K.H."/>
            <person name="Hubbard S.S."/>
            <person name="Banfield J.F."/>
        </authorList>
    </citation>
    <scope>NUCLEOTIDE SEQUENCE [LARGE SCALE GENOMIC DNA]</scope>
</reference>
<dbReference type="PANTHER" id="PTHR21058">
    <property type="entry name" value="6,7-DIMETHYL-8-RIBITYLLUMAZINE SYNTHASE DMRL SYNTHASE LUMAZINE SYNTHASE"/>
    <property type="match status" value="1"/>
</dbReference>
<evidence type="ECO:0000313" key="9">
    <source>
        <dbReference type="Proteomes" id="UP000178315"/>
    </source>
</evidence>
<comment type="catalytic activity">
    <reaction evidence="6 7">
        <text>(2S)-2-hydroxy-3-oxobutyl phosphate + 5-amino-6-(D-ribitylamino)uracil = 6,7-dimethyl-8-(1-D-ribityl)lumazine + phosphate + 2 H2O + H(+)</text>
        <dbReference type="Rhea" id="RHEA:26152"/>
        <dbReference type="ChEBI" id="CHEBI:15377"/>
        <dbReference type="ChEBI" id="CHEBI:15378"/>
        <dbReference type="ChEBI" id="CHEBI:15934"/>
        <dbReference type="ChEBI" id="CHEBI:43474"/>
        <dbReference type="ChEBI" id="CHEBI:58201"/>
        <dbReference type="ChEBI" id="CHEBI:58830"/>
        <dbReference type="EC" id="2.5.1.78"/>
    </reaction>
</comment>
<dbReference type="HAMAP" id="MF_00178">
    <property type="entry name" value="Lumazine_synth"/>
    <property type="match status" value="1"/>
</dbReference>
<dbReference type="SUPFAM" id="SSF52121">
    <property type="entry name" value="Lumazine synthase"/>
    <property type="match status" value="1"/>
</dbReference>
<feature type="binding site" evidence="7">
    <location>
        <position position="29"/>
    </location>
    <ligand>
        <name>5-amino-6-(D-ribitylamino)uracil</name>
        <dbReference type="ChEBI" id="CHEBI:15934"/>
    </ligand>
</feature>
<keyword evidence="4 7" id="KW-0686">Riboflavin biosynthesis</keyword>
<sequence>MLKKQYQDIIPQTSATFRESKIGVVVGLFNRELTESLEKKCIATLKNAGISEDSITVAHVPGAFEIPLACQRLAQTKKYNALIALGVIIKGDTYHFELIANECARGVMDVMLKHDAPIVFEVLAGSREDMEKRCGDDEYNKGIEAANVALLLLKELPNLL</sequence>
<accession>A0A1G2ACQ8</accession>
<comment type="caution">
    <text evidence="8">The sequence shown here is derived from an EMBL/GenBank/DDBJ whole genome shotgun (WGS) entry which is preliminary data.</text>
</comment>
<feature type="binding site" evidence="7">
    <location>
        <begin position="92"/>
        <end position="93"/>
    </location>
    <ligand>
        <name>(2S)-2-hydroxy-3-oxobutyl phosphate</name>
        <dbReference type="ChEBI" id="CHEBI:58830"/>
    </ligand>
</feature>
<dbReference type="EMBL" id="MHJU01000007">
    <property type="protein sequence ID" value="OGY73807.1"/>
    <property type="molecule type" value="Genomic_DNA"/>
</dbReference>
<dbReference type="GO" id="GO:0009231">
    <property type="term" value="P:riboflavin biosynthetic process"/>
    <property type="evidence" value="ECO:0007669"/>
    <property type="project" value="UniProtKB-UniRule"/>
</dbReference>
<feature type="binding site" evidence="7">
    <location>
        <position position="133"/>
    </location>
    <ligand>
        <name>(2S)-2-hydroxy-3-oxobutyl phosphate</name>
        <dbReference type="ChEBI" id="CHEBI:58830"/>
    </ligand>
</feature>
<dbReference type="Pfam" id="PF00885">
    <property type="entry name" value="DMRL_synthase"/>
    <property type="match status" value="1"/>
</dbReference>
<organism evidence="8 9">
    <name type="scientific">Candidatus Jacksonbacteria bacterium RIFCSPLOWO2_02_FULL_44_20</name>
    <dbReference type="NCBI Taxonomy" id="1798460"/>
    <lineage>
        <taxon>Bacteria</taxon>
        <taxon>Candidatus Jacksoniibacteriota</taxon>
    </lineage>
</organism>